<gene>
    <name evidence="2" type="ORF">AVDCRST_MAG67-4141</name>
</gene>
<dbReference type="EMBL" id="CADCVQ010000167">
    <property type="protein sequence ID" value="CAA9530795.1"/>
    <property type="molecule type" value="Genomic_DNA"/>
</dbReference>
<name>A0A6J4TT17_9ACTN</name>
<feature type="compositionally biased region" description="Low complexity" evidence="1">
    <location>
        <begin position="57"/>
        <end position="66"/>
    </location>
</feature>
<protein>
    <submittedName>
        <fullName evidence="2">Uncharacterized protein</fullName>
    </submittedName>
</protein>
<organism evidence="2">
    <name type="scientific">uncultured Solirubrobacteraceae bacterium</name>
    <dbReference type="NCBI Taxonomy" id="1162706"/>
    <lineage>
        <taxon>Bacteria</taxon>
        <taxon>Bacillati</taxon>
        <taxon>Actinomycetota</taxon>
        <taxon>Thermoleophilia</taxon>
        <taxon>Solirubrobacterales</taxon>
        <taxon>Solirubrobacteraceae</taxon>
        <taxon>environmental samples</taxon>
    </lineage>
</organism>
<feature type="compositionally biased region" description="Low complexity" evidence="1">
    <location>
        <begin position="20"/>
        <end position="31"/>
    </location>
</feature>
<feature type="compositionally biased region" description="Basic and acidic residues" evidence="1">
    <location>
        <begin position="167"/>
        <end position="179"/>
    </location>
</feature>
<feature type="compositionally biased region" description="Basic and acidic residues" evidence="1">
    <location>
        <begin position="80"/>
        <end position="99"/>
    </location>
</feature>
<feature type="compositionally biased region" description="Basic and acidic residues" evidence="1">
    <location>
        <begin position="130"/>
        <end position="144"/>
    </location>
</feature>
<accession>A0A6J4TT17</accession>
<feature type="region of interest" description="Disordered" evidence="1">
    <location>
        <begin position="262"/>
        <end position="299"/>
    </location>
</feature>
<evidence type="ECO:0000256" key="1">
    <source>
        <dbReference type="SAM" id="MobiDB-lite"/>
    </source>
</evidence>
<feature type="compositionally biased region" description="Basic residues" evidence="1">
    <location>
        <begin position="100"/>
        <end position="119"/>
    </location>
</feature>
<feature type="compositionally biased region" description="Basic residues" evidence="1">
    <location>
        <begin position="40"/>
        <end position="56"/>
    </location>
</feature>
<feature type="region of interest" description="Disordered" evidence="1">
    <location>
        <begin position="1"/>
        <end position="224"/>
    </location>
</feature>
<feature type="non-terminal residue" evidence="2">
    <location>
        <position position="1"/>
    </location>
</feature>
<sequence length="299" mass="33244">GRCLSLSGTGRRRGRRDLQPACPARRVPAGARRPDAPSRAHARGRQRQQRRHRGLRAQRASAGAAARADREPGRRRRLPRGPEDGARGRGRVDLADGRRHDRPARRARAAAERARRRRLAAPAGAAVEQGRLDRRQAASDEPPRLRQQPRRLVRDGQHPRAAAVARGDVRLAARAPQRDRRARPAAQALLHLERRHRVHGPGHPPARGLPRPPQRGRAQDEHRVLRGDQQRRALLLPRAQQHLHAARKEHVVKAGEALRAVVSAQDDDGLPAPEPLSRRERPHRAARGARRAQAGPGDV</sequence>
<proteinExistence type="predicted"/>
<feature type="non-terminal residue" evidence="2">
    <location>
        <position position="299"/>
    </location>
</feature>
<evidence type="ECO:0000313" key="2">
    <source>
        <dbReference type="EMBL" id="CAA9530795.1"/>
    </source>
</evidence>
<dbReference type="AlphaFoldDB" id="A0A6J4TT17"/>
<feature type="compositionally biased region" description="Basic residues" evidence="1">
    <location>
        <begin position="280"/>
        <end position="290"/>
    </location>
</feature>
<reference evidence="2" key="1">
    <citation type="submission" date="2020-02" db="EMBL/GenBank/DDBJ databases">
        <authorList>
            <person name="Meier V. D."/>
        </authorList>
    </citation>
    <scope>NUCLEOTIDE SEQUENCE</scope>
    <source>
        <strain evidence="2">AVDCRST_MAG67</strain>
    </source>
</reference>